<name>N8YGG4_ACIVR</name>
<comment type="caution">
    <text evidence="2">The sequence shown here is derived from an EMBL/GenBank/DDBJ whole genome shotgun (WGS) entry which is preliminary data.</text>
</comment>
<proteinExistence type="predicted"/>
<dbReference type="Proteomes" id="UP000018445">
    <property type="component" value="Unassembled WGS sequence"/>
</dbReference>
<evidence type="ECO:0000313" key="3">
    <source>
        <dbReference type="Proteomes" id="UP000018445"/>
    </source>
</evidence>
<evidence type="ECO:0000256" key="1">
    <source>
        <dbReference type="SAM" id="MobiDB-lite"/>
    </source>
</evidence>
<organism evidence="2 3">
    <name type="scientific">Acinetobacter venetianus (strain ATCC 31012 / DSM 23050 / BCRC 14357 / CCUG 45561 / CIP 110063 / KCTC 2702 / LMG 19082 / RAG-1)</name>
    <dbReference type="NCBI Taxonomy" id="1191460"/>
    <lineage>
        <taxon>Bacteria</taxon>
        <taxon>Pseudomonadati</taxon>
        <taxon>Pseudomonadota</taxon>
        <taxon>Gammaproteobacteria</taxon>
        <taxon>Moraxellales</taxon>
        <taxon>Moraxellaceae</taxon>
        <taxon>Acinetobacter</taxon>
    </lineage>
</organism>
<dbReference type="EMBL" id="APPO01000021">
    <property type="protein sequence ID" value="ENV35902.1"/>
    <property type="molecule type" value="Genomic_DNA"/>
</dbReference>
<gene>
    <name evidence="2" type="ORF">F959_03255</name>
</gene>
<accession>N8YGG4</accession>
<feature type="compositionally biased region" description="Polar residues" evidence="1">
    <location>
        <begin position="1"/>
        <end position="15"/>
    </location>
</feature>
<sequence>MTACEENNSTNGNENQIKRENSVNSLLQISDENSQLKSLKRKITSIDDTQPVYLYSQNFDFEQESYKKSYELIYQFKVESNYSLSISFEESKNQPSKMQLWIDNNNPDLALVFSCGDQQVPICDNISMKIDHKTGSSKIIFNQSKIYDYDKKYLTLSGSISGHLQQNPTVVNIPTSGSYNMIYRISDNNQDIPMTQPNFRFYSFTNHNINRFITSKSIFENFLYIKTINSIVNEVWYAIPIGLGLPLSIWERKSNTNIGNISFNPINLTVNFNQFKMSNDGYPDIYLEGTVGP</sequence>
<keyword evidence="3" id="KW-1185">Reference proteome</keyword>
<dbReference type="HOGENOM" id="CLU_948742_0_0_6"/>
<evidence type="ECO:0000313" key="2">
    <source>
        <dbReference type="EMBL" id="ENV35902.1"/>
    </source>
</evidence>
<reference evidence="2 3" key="1">
    <citation type="submission" date="2013-02" db="EMBL/GenBank/DDBJ databases">
        <title>The Genome Sequence of Acinetobacter venetianus CIP 110063.</title>
        <authorList>
            <consortium name="The Broad Institute Genome Sequencing Platform"/>
            <consortium name="The Broad Institute Genome Sequencing Center for Infectious Disease"/>
            <person name="Cerqueira G."/>
            <person name="Feldgarden M."/>
            <person name="Courvalin P."/>
            <person name="Perichon B."/>
            <person name="Grillot-Courvalin C."/>
            <person name="Clermont D."/>
            <person name="Rocha E."/>
            <person name="Yoon E.-J."/>
            <person name="Nemec A."/>
            <person name="Walker B."/>
            <person name="Young S.K."/>
            <person name="Zeng Q."/>
            <person name="Gargeya S."/>
            <person name="Fitzgerald M."/>
            <person name="Haas B."/>
            <person name="Abouelleil A."/>
            <person name="Alvarado L."/>
            <person name="Arachchi H.M."/>
            <person name="Berlin A.M."/>
            <person name="Chapman S.B."/>
            <person name="Dewar J."/>
            <person name="Goldberg J."/>
            <person name="Griggs A."/>
            <person name="Gujja S."/>
            <person name="Hansen M."/>
            <person name="Howarth C."/>
            <person name="Imamovic A."/>
            <person name="Larimer J."/>
            <person name="McCowan C."/>
            <person name="Murphy C."/>
            <person name="Neiman D."/>
            <person name="Pearson M."/>
            <person name="Priest M."/>
            <person name="Roberts A."/>
            <person name="Saif S."/>
            <person name="Shea T."/>
            <person name="Sisk P."/>
            <person name="Sykes S."/>
            <person name="Wortman J."/>
            <person name="Nusbaum C."/>
            <person name="Birren B."/>
        </authorList>
    </citation>
    <scope>NUCLEOTIDE SEQUENCE [LARGE SCALE GENOMIC DNA]</scope>
    <source>
        <strain evidence="3">ATCC 31012 / DSM 23050 / BCRC 14357 / CCUG 45561 / CIP 110063 / KCTC 2702 / LMG 19082 / RAG-1</strain>
    </source>
</reference>
<dbReference type="PATRIC" id="fig|1191460.12.peg.3238"/>
<dbReference type="AlphaFoldDB" id="N8YGG4"/>
<protein>
    <submittedName>
        <fullName evidence="2">Uncharacterized protein</fullName>
    </submittedName>
</protein>
<feature type="region of interest" description="Disordered" evidence="1">
    <location>
        <begin position="1"/>
        <end position="20"/>
    </location>
</feature>